<reference evidence="1" key="1">
    <citation type="submission" date="2021-08" db="EMBL/GenBank/DDBJ databases">
        <title>Novel anaerobic bacterium isolated from sea squirt in East Sea, Republic of Korea.</title>
        <authorList>
            <person name="Nguyen T.H."/>
            <person name="Li Z."/>
            <person name="Lee Y.-J."/>
            <person name="Ko J."/>
            <person name="Kim S.-G."/>
        </authorList>
    </citation>
    <scope>NUCLEOTIDE SEQUENCE</scope>
    <source>
        <strain evidence="1">KCTC 25031</strain>
    </source>
</reference>
<dbReference type="EMBL" id="CP081303">
    <property type="protein sequence ID" value="QZE13370.1"/>
    <property type="molecule type" value="Genomic_DNA"/>
</dbReference>
<accession>A0AC61NMK7</accession>
<evidence type="ECO:0000313" key="2">
    <source>
        <dbReference type="Proteomes" id="UP000826212"/>
    </source>
</evidence>
<evidence type="ECO:0000313" key="1">
    <source>
        <dbReference type="EMBL" id="QZE13370.1"/>
    </source>
</evidence>
<organism evidence="1 2">
    <name type="scientific">Halosquirtibacter laminarini</name>
    <dbReference type="NCBI Taxonomy" id="3374600"/>
    <lineage>
        <taxon>Bacteria</taxon>
        <taxon>Pseudomonadati</taxon>
        <taxon>Bacteroidota</taxon>
        <taxon>Bacteroidia</taxon>
        <taxon>Marinilabiliales</taxon>
        <taxon>Prolixibacteraceae</taxon>
        <taxon>Halosquirtibacter</taxon>
    </lineage>
</organism>
<keyword evidence="2" id="KW-1185">Reference proteome</keyword>
<gene>
    <name evidence="1" type="ORF">K4L44_12335</name>
</gene>
<dbReference type="Proteomes" id="UP000826212">
    <property type="component" value="Chromosome"/>
</dbReference>
<sequence length="190" mass="21750">MRKNTIGQRIITLRNSLEMSRETLCEQSELNIELLNRIEKDLHTPSISTLIRLSRALGVRVGTFLDDQLEVGPVLCKGGESNGDEMHSRDAKYDNDKVVYKPLASNKSSRHMEPFIIELQKGKNVSYQRSSHEGEEFIYVIEGSVYIEYGKQNYHLDKGESIYFDSIVEHQIYTEEESGAKVIANIYSPF</sequence>
<protein>
    <submittedName>
        <fullName evidence="1">Cupin domain-containing protein</fullName>
    </submittedName>
</protein>
<name>A0AC61NMK7_9BACT</name>
<proteinExistence type="predicted"/>